<protein>
    <submittedName>
        <fullName evidence="1">Uncharacterized protein</fullName>
    </submittedName>
</protein>
<name>A0A316DA35_9BACL</name>
<reference evidence="1 2" key="1">
    <citation type="submission" date="2018-05" db="EMBL/GenBank/DDBJ databases">
        <title>Genomic Encyclopedia of Type Strains, Phase IV (KMG-IV): sequencing the most valuable type-strain genomes for metagenomic binning, comparative biology and taxonomic classification.</title>
        <authorList>
            <person name="Goeker M."/>
        </authorList>
    </citation>
    <scope>NUCLEOTIDE SEQUENCE [LARGE SCALE GENOMIC DNA]</scope>
    <source>
        <strain evidence="1 2">DSM 18773</strain>
    </source>
</reference>
<dbReference type="EMBL" id="QGGL01000014">
    <property type="protein sequence ID" value="PWK09009.1"/>
    <property type="molecule type" value="Genomic_DNA"/>
</dbReference>
<evidence type="ECO:0000313" key="1">
    <source>
        <dbReference type="EMBL" id="PWK09009.1"/>
    </source>
</evidence>
<accession>A0A316DA35</accession>
<dbReference type="AlphaFoldDB" id="A0A316DA35"/>
<evidence type="ECO:0000313" key="2">
    <source>
        <dbReference type="Proteomes" id="UP000245634"/>
    </source>
</evidence>
<dbReference type="Proteomes" id="UP000245634">
    <property type="component" value="Unassembled WGS sequence"/>
</dbReference>
<gene>
    <name evidence="1" type="ORF">C7459_11475</name>
</gene>
<organism evidence="1 2">
    <name type="scientific">Tumebacillus permanentifrigoris</name>
    <dbReference type="NCBI Taxonomy" id="378543"/>
    <lineage>
        <taxon>Bacteria</taxon>
        <taxon>Bacillati</taxon>
        <taxon>Bacillota</taxon>
        <taxon>Bacilli</taxon>
        <taxon>Bacillales</taxon>
        <taxon>Alicyclobacillaceae</taxon>
        <taxon>Tumebacillus</taxon>
    </lineage>
</organism>
<keyword evidence="2" id="KW-1185">Reference proteome</keyword>
<comment type="caution">
    <text evidence="1">The sequence shown here is derived from an EMBL/GenBank/DDBJ whole genome shotgun (WGS) entry which is preliminary data.</text>
</comment>
<sequence>MRKIAIIGMIFCICLVISSKSNTKISEWQVPDPKAFTYNII</sequence>
<proteinExistence type="predicted"/>